<dbReference type="AlphaFoldDB" id="A0A089NTZ4"/>
<dbReference type="RefSeq" id="WP_043758496.1">
    <property type="nucleotide sequence ID" value="NZ_CP003811.1"/>
</dbReference>
<reference evidence="1 2" key="1">
    <citation type="journal article" date="2014" name="PLoS ONE">
        <title>Genome Information of Methylobacterium oryzae, a Plant-Probiotic Methylotroph in the Phyllosphere.</title>
        <authorList>
            <person name="Kwak M.J."/>
            <person name="Jeong H."/>
            <person name="Madhaiyan M."/>
            <person name="Lee Y."/>
            <person name="Sa T.M."/>
            <person name="Oh T.K."/>
            <person name="Kim J.F."/>
        </authorList>
    </citation>
    <scope>NUCLEOTIDE SEQUENCE [LARGE SCALE GENOMIC DNA]</scope>
    <source>
        <strain evidence="1 2">CBMB20</strain>
    </source>
</reference>
<accession>A0A089NTZ4</accession>
<evidence type="ECO:0000313" key="1">
    <source>
        <dbReference type="EMBL" id="AIQ91366.1"/>
    </source>
</evidence>
<organism evidence="1 2">
    <name type="scientific">Methylobacterium oryzae CBMB20</name>
    <dbReference type="NCBI Taxonomy" id="693986"/>
    <lineage>
        <taxon>Bacteria</taxon>
        <taxon>Pseudomonadati</taxon>
        <taxon>Pseudomonadota</taxon>
        <taxon>Alphaproteobacteria</taxon>
        <taxon>Hyphomicrobiales</taxon>
        <taxon>Methylobacteriaceae</taxon>
        <taxon>Methylobacterium</taxon>
    </lineage>
</organism>
<protein>
    <submittedName>
        <fullName evidence="1">Protein of unassigned function</fullName>
    </submittedName>
</protein>
<keyword evidence="2" id="KW-1185">Reference proteome</keyword>
<dbReference type="Proteomes" id="UP000029492">
    <property type="component" value="Chromosome"/>
</dbReference>
<evidence type="ECO:0000313" key="2">
    <source>
        <dbReference type="Proteomes" id="UP000029492"/>
    </source>
</evidence>
<dbReference type="KEGG" id="mor:MOC_3611"/>
<proteinExistence type="predicted"/>
<dbReference type="HOGENOM" id="CLU_2538712_0_0_5"/>
<gene>
    <name evidence="1" type="ORF">MOC_3611</name>
</gene>
<sequence length="83" mass="8964">MPNTSADFGLVALQAVIAASSYRSVEQAVASLAVISHSDTVRQAGCRPFMRTVRNAARSNQFEERGDVLVVLDHDKGPTDTFL</sequence>
<dbReference type="EMBL" id="CP003811">
    <property type="protein sequence ID" value="AIQ91366.1"/>
    <property type="molecule type" value="Genomic_DNA"/>
</dbReference>
<name>A0A089NTZ4_9HYPH</name>